<dbReference type="EMBL" id="VTPC01003906">
    <property type="protein sequence ID" value="KAF2897842.1"/>
    <property type="molecule type" value="Genomic_DNA"/>
</dbReference>
<evidence type="ECO:0000256" key="1">
    <source>
        <dbReference type="ARBA" id="ARBA00008344"/>
    </source>
</evidence>
<dbReference type="SMART" id="SM00175">
    <property type="entry name" value="RAB"/>
    <property type="match status" value="1"/>
</dbReference>
<protein>
    <recommendedName>
        <fullName evidence="2">small monomeric GTPase</fullName>
        <ecNumber evidence="2">3.6.5.2</ecNumber>
    </recommendedName>
</protein>
<dbReference type="PROSITE" id="PS51421">
    <property type="entry name" value="RAS"/>
    <property type="match status" value="1"/>
</dbReference>
<dbReference type="EC" id="3.6.5.2" evidence="2"/>
<evidence type="ECO:0000313" key="6">
    <source>
        <dbReference type="EMBL" id="KAF2897842.1"/>
    </source>
</evidence>
<proteinExistence type="inferred from homology"/>
<dbReference type="SMART" id="SM00173">
    <property type="entry name" value="RAS"/>
    <property type="match status" value="1"/>
</dbReference>
<dbReference type="SUPFAM" id="SSF52540">
    <property type="entry name" value="P-loop containing nucleoside triphosphate hydrolases"/>
    <property type="match status" value="1"/>
</dbReference>
<reference evidence="6" key="1">
    <citation type="submission" date="2019-08" db="EMBL/GenBank/DDBJ databases">
        <title>The genome of the North American firefly Photinus pyralis.</title>
        <authorList>
            <consortium name="Photinus pyralis genome working group"/>
            <person name="Fallon T.R."/>
            <person name="Sander Lower S.E."/>
            <person name="Weng J.-K."/>
        </authorList>
    </citation>
    <scope>NUCLEOTIDE SEQUENCE</scope>
    <source>
        <strain evidence="6">TRF0915ILg1</strain>
        <tissue evidence="6">Whole body</tissue>
    </source>
</reference>
<evidence type="ECO:0000313" key="7">
    <source>
        <dbReference type="Proteomes" id="UP000801492"/>
    </source>
</evidence>
<feature type="compositionally biased region" description="Low complexity" evidence="5">
    <location>
        <begin position="196"/>
        <end position="207"/>
    </location>
</feature>
<evidence type="ECO:0000256" key="4">
    <source>
        <dbReference type="ARBA" id="ARBA00048098"/>
    </source>
</evidence>
<name>A0A8K0D6A6_IGNLU</name>
<dbReference type="InterPro" id="IPR027417">
    <property type="entry name" value="P-loop_NTPase"/>
</dbReference>
<dbReference type="AlphaFoldDB" id="A0A8K0D6A6"/>
<organism evidence="6 7">
    <name type="scientific">Ignelater luminosus</name>
    <name type="common">Cucubano</name>
    <name type="synonym">Pyrophorus luminosus</name>
    <dbReference type="NCBI Taxonomy" id="2038154"/>
    <lineage>
        <taxon>Eukaryota</taxon>
        <taxon>Metazoa</taxon>
        <taxon>Ecdysozoa</taxon>
        <taxon>Arthropoda</taxon>
        <taxon>Hexapoda</taxon>
        <taxon>Insecta</taxon>
        <taxon>Pterygota</taxon>
        <taxon>Neoptera</taxon>
        <taxon>Endopterygota</taxon>
        <taxon>Coleoptera</taxon>
        <taxon>Polyphaga</taxon>
        <taxon>Elateriformia</taxon>
        <taxon>Elateroidea</taxon>
        <taxon>Elateridae</taxon>
        <taxon>Agrypninae</taxon>
        <taxon>Pyrophorini</taxon>
        <taxon>Ignelater</taxon>
    </lineage>
</organism>
<dbReference type="Proteomes" id="UP000801492">
    <property type="component" value="Unassembled WGS sequence"/>
</dbReference>
<dbReference type="PROSITE" id="PS51419">
    <property type="entry name" value="RAB"/>
    <property type="match status" value="1"/>
</dbReference>
<dbReference type="Gene3D" id="3.40.50.300">
    <property type="entry name" value="P-loop containing nucleotide triphosphate hydrolases"/>
    <property type="match status" value="1"/>
</dbReference>
<dbReference type="GO" id="GO:0003925">
    <property type="term" value="F:G protein activity"/>
    <property type="evidence" value="ECO:0007669"/>
    <property type="project" value="UniProtKB-EC"/>
</dbReference>
<sequence length="261" mass="29744">MKTESLRSGTFDAETECLALEANIRWAEAFILVYSVTDKCSFDECNRLKFLINYNKRRRRLGGGSKDAICDVPVVLVGNKTDQSEDRMVSLEEGQRRSKEIGCVCFHEISVRESIEQVFAVFRDVCRFWRLQNKNPSKLRRTGSEREPISPDTVRFFCSSTVSPGSIIPSCSRPSNILGRRWTEVDLEEDAETESSKASSSSSPSDSIIPFRERASTDGHLLQKPWRWRYPPPAAESNPEMFYSRANRRMSISMKGNNASY</sequence>
<keyword evidence="7" id="KW-1185">Reference proteome</keyword>
<dbReference type="OrthoDB" id="18798at2759"/>
<evidence type="ECO:0000256" key="5">
    <source>
        <dbReference type="SAM" id="MobiDB-lite"/>
    </source>
</evidence>
<feature type="region of interest" description="Disordered" evidence="5">
    <location>
        <begin position="188"/>
        <end position="214"/>
    </location>
</feature>
<evidence type="ECO:0000256" key="2">
    <source>
        <dbReference type="ARBA" id="ARBA00011984"/>
    </source>
</evidence>
<dbReference type="GO" id="GO:0005525">
    <property type="term" value="F:GTP binding"/>
    <property type="evidence" value="ECO:0007669"/>
    <property type="project" value="InterPro"/>
</dbReference>
<gene>
    <name evidence="6" type="ORF">ILUMI_08334</name>
</gene>
<dbReference type="PANTHER" id="PTHR45704">
    <property type="entry name" value="RAS-LIKE FAMILY MEMBER 11"/>
    <property type="match status" value="1"/>
</dbReference>
<comment type="catalytic activity">
    <reaction evidence="4">
        <text>GTP + H2O = GDP + phosphate + H(+)</text>
        <dbReference type="Rhea" id="RHEA:19669"/>
        <dbReference type="ChEBI" id="CHEBI:15377"/>
        <dbReference type="ChEBI" id="CHEBI:15378"/>
        <dbReference type="ChEBI" id="CHEBI:37565"/>
        <dbReference type="ChEBI" id="CHEBI:43474"/>
        <dbReference type="ChEBI" id="CHEBI:58189"/>
        <dbReference type="EC" id="3.6.5.2"/>
    </reaction>
</comment>
<dbReference type="InterPro" id="IPR001806">
    <property type="entry name" value="Small_GTPase"/>
</dbReference>
<dbReference type="InterPro" id="IPR051065">
    <property type="entry name" value="Ras-related_GTPase"/>
</dbReference>
<evidence type="ECO:0000256" key="3">
    <source>
        <dbReference type="ARBA" id="ARBA00022801"/>
    </source>
</evidence>
<comment type="similarity">
    <text evidence="1">Belongs to the small GTPase superfamily. Ras family.</text>
</comment>
<comment type="caution">
    <text evidence="6">The sequence shown here is derived from an EMBL/GenBank/DDBJ whole genome shotgun (WGS) entry which is preliminary data.</text>
</comment>
<keyword evidence="3" id="KW-0378">Hydrolase</keyword>
<accession>A0A8K0D6A6</accession>
<dbReference type="Pfam" id="PF00071">
    <property type="entry name" value="Ras"/>
    <property type="match status" value="1"/>
</dbReference>